<comment type="caution">
    <text evidence="2">The sequence shown here is derived from an EMBL/GenBank/DDBJ whole genome shotgun (WGS) entry which is preliminary data.</text>
</comment>
<evidence type="ECO:0000313" key="3">
    <source>
        <dbReference type="Proteomes" id="UP000245880"/>
    </source>
</evidence>
<proteinExistence type="predicted"/>
<dbReference type="Proteomes" id="UP000245880">
    <property type="component" value="Unassembled WGS sequence"/>
</dbReference>
<evidence type="ECO:0000256" key="1">
    <source>
        <dbReference type="SAM" id="SignalP"/>
    </source>
</evidence>
<evidence type="ECO:0000313" key="2">
    <source>
        <dbReference type="EMBL" id="PWJ53750.1"/>
    </source>
</evidence>
<name>A0A316A9S8_9BACT</name>
<sequence length="75" mass="8512">MKSKFSKLFLGSFLFLFSFSPTLSEDNGCQDYCMASYSQQEEEAYAWWSGSLDSLYWDAAIFLVGAWSGYLSQSS</sequence>
<accession>A0A316A9S8</accession>
<dbReference type="AlphaFoldDB" id="A0A316A9S8"/>
<gene>
    <name evidence="2" type="ORF">CLV98_12122</name>
</gene>
<protein>
    <submittedName>
        <fullName evidence="2">Uncharacterized protein</fullName>
    </submittedName>
</protein>
<keyword evidence="3" id="KW-1185">Reference proteome</keyword>
<feature type="chain" id="PRO_5016262252" evidence="1">
    <location>
        <begin position="25"/>
        <end position="75"/>
    </location>
</feature>
<dbReference type="EMBL" id="QGDT01000021">
    <property type="protein sequence ID" value="PWJ53750.1"/>
    <property type="molecule type" value="Genomic_DNA"/>
</dbReference>
<keyword evidence="1" id="KW-0732">Signal</keyword>
<dbReference type="RefSeq" id="WP_146202327.1">
    <property type="nucleotide sequence ID" value="NZ_QGDT01000021.1"/>
</dbReference>
<organism evidence="2 3">
    <name type="scientific">Dyadobacter jejuensis</name>
    <dbReference type="NCBI Taxonomy" id="1082580"/>
    <lineage>
        <taxon>Bacteria</taxon>
        <taxon>Pseudomonadati</taxon>
        <taxon>Bacteroidota</taxon>
        <taxon>Cytophagia</taxon>
        <taxon>Cytophagales</taxon>
        <taxon>Spirosomataceae</taxon>
        <taxon>Dyadobacter</taxon>
    </lineage>
</organism>
<reference evidence="2 3" key="1">
    <citation type="submission" date="2018-03" db="EMBL/GenBank/DDBJ databases">
        <title>Genomic Encyclopedia of Archaeal and Bacterial Type Strains, Phase II (KMG-II): from individual species to whole genera.</title>
        <authorList>
            <person name="Goeker M."/>
        </authorList>
    </citation>
    <scope>NUCLEOTIDE SEQUENCE [LARGE SCALE GENOMIC DNA]</scope>
    <source>
        <strain evidence="2 3">DSM 100346</strain>
    </source>
</reference>
<feature type="signal peptide" evidence="1">
    <location>
        <begin position="1"/>
        <end position="24"/>
    </location>
</feature>